<dbReference type="GO" id="GO:0012505">
    <property type="term" value="C:endomembrane system"/>
    <property type="evidence" value="ECO:0007669"/>
    <property type="project" value="TreeGrafter"/>
</dbReference>
<gene>
    <name evidence="2" type="ORF">ILUMI_01966</name>
</gene>
<protein>
    <recommendedName>
        <fullName evidence="1">Amidase domain-containing protein</fullName>
    </recommendedName>
</protein>
<dbReference type="PANTHER" id="PTHR43372:SF1">
    <property type="entry name" value="LD38433P"/>
    <property type="match status" value="1"/>
</dbReference>
<keyword evidence="3" id="KW-1185">Reference proteome</keyword>
<reference evidence="2" key="1">
    <citation type="submission" date="2019-08" db="EMBL/GenBank/DDBJ databases">
        <title>The genome of the North American firefly Photinus pyralis.</title>
        <authorList>
            <consortium name="Photinus pyralis genome working group"/>
            <person name="Fallon T.R."/>
            <person name="Sander Lower S.E."/>
            <person name="Weng J.-K."/>
        </authorList>
    </citation>
    <scope>NUCLEOTIDE SEQUENCE</scope>
    <source>
        <strain evidence="2">TRF0915ILg1</strain>
        <tissue evidence="2">Whole body</tissue>
    </source>
</reference>
<dbReference type="InterPro" id="IPR036928">
    <property type="entry name" value="AS_sf"/>
</dbReference>
<dbReference type="OrthoDB" id="6428749at2759"/>
<dbReference type="Pfam" id="PF01425">
    <property type="entry name" value="Amidase"/>
    <property type="match status" value="1"/>
</dbReference>
<dbReference type="Proteomes" id="UP000801492">
    <property type="component" value="Unassembled WGS sequence"/>
</dbReference>
<dbReference type="PANTHER" id="PTHR43372">
    <property type="entry name" value="FATTY-ACID AMIDE HYDROLASE"/>
    <property type="match status" value="1"/>
</dbReference>
<dbReference type="AlphaFoldDB" id="A0A8K0DDF2"/>
<evidence type="ECO:0000259" key="1">
    <source>
        <dbReference type="Pfam" id="PF01425"/>
    </source>
</evidence>
<sequence>MSLFVDLVLFIRFYIDLFIDYLFSFYYESQRQYISKPQNPLIIESATSLAKKISEKQVTSEEVVRAFIERIKEVDGILNALVDSRFDEAIKEAKVIDKNIAEGKINTETFKEKPFLGVPFTTKESTACKGMKSTYGLICRKDATATEDADIVSLLKRSGGILLGVTNIPILNMWQETKNLVYGTTNNPYNSTRTVGGSSGGEASIIAACGSPFGIGNINLCQSSVSM</sequence>
<dbReference type="InterPro" id="IPR052739">
    <property type="entry name" value="FAAH2"/>
</dbReference>
<name>A0A8K0DDF2_IGNLU</name>
<dbReference type="Gene3D" id="3.90.1300.10">
    <property type="entry name" value="Amidase signature (AS) domain"/>
    <property type="match status" value="1"/>
</dbReference>
<dbReference type="SUPFAM" id="SSF75304">
    <property type="entry name" value="Amidase signature (AS) enzymes"/>
    <property type="match status" value="1"/>
</dbReference>
<organism evidence="2 3">
    <name type="scientific">Ignelater luminosus</name>
    <name type="common">Cucubano</name>
    <name type="synonym">Pyrophorus luminosus</name>
    <dbReference type="NCBI Taxonomy" id="2038154"/>
    <lineage>
        <taxon>Eukaryota</taxon>
        <taxon>Metazoa</taxon>
        <taxon>Ecdysozoa</taxon>
        <taxon>Arthropoda</taxon>
        <taxon>Hexapoda</taxon>
        <taxon>Insecta</taxon>
        <taxon>Pterygota</taxon>
        <taxon>Neoptera</taxon>
        <taxon>Endopterygota</taxon>
        <taxon>Coleoptera</taxon>
        <taxon>Polyphaga</taxon>
        <taxon>Elateriformia</taxon>
        <taxon>Elateroidea</taxon>
        <taxon>Elateridae</taxon>
        <taxon>Agrypninae</taxon>
        <taxon>Pyrophorini</taxon>
        <taxon>Ignelater</taxon>
    </lineage>
</organism>
<proteinExistence type="predicted"/>
<evidence type="ECO:0000313" key="3">
    <source>
        <dbReference type="Proteomes" id="UP000801492"/>
    </source>
</evidence>
<accession>A0A8K0DDF2</accession>
<evidence type="ECO:0000313" key="2">
    <source>
        <dbReference type="EMBL" id="KAF2904205.1"/>
    </source>
</evidence>
<dbReference type="EMBL" id="VTPC01000822">
    <property type="protein sequence ID" value="KAF2904205.1"/>
    <property type="molecule type" value="Genomic_DNA"/>
</dbReference>
<feature type="domain" description="Amidase" evidence="1">
    <location>
        <begin position="62"/>
        <end position="217"/>
    </location>
</feature>
<comment type="caution">
    <text evidence="2">The sequence shown here is derived from an EMBL/GenBank/DDBJ whole genome shotgun (WGS) entry which is preliminary data.</text>
</comment>
<dbReference type="InterPro" id="IPR023631">
    <property type="entry name" value="Amidase_dom"/>
</dbReference>